<sequence>MIGMATLLFGLVACKSEPTADAPHAATNGVLEYKEIRLNEQDVVKTLKANDMELMTADSADSYFQLNKVKPLIYALPGKEKIMVYVYDNAKGTSKARLDFAEQTKGMDMNPPLFYNVKNVLILYQHNVGGVRPQEKTAHHSKIETAIEQLLGDEIYFKHNKTYNLAKLESFMNSFSSHKVDQMKITSLTIEGDPIYTYLLTDGTKLQYAQDNSEDAFAGGDKGVSKTECTGIEQQSVEGRTVFVATGCQSGDQRYILTVPDSK</sequence>
<proteinExistence type="predicted"/>
<dbReference type="EMBL" id="FOMT01000005">
    <property type="protein sequence ID" value="SFE97782.1"/>
    <property type="molecule type" value="Genomic_DNA"/>
</dbReference>
<dbReference type="InterPro" id="IPR025372">
    <property type="entry name" value="DUF4362"/>
</dbReference>
<name>A0A1I2EXD0_9BACL</name>
<protein>
    <recommendedName>
        <fullName evidence="3">DUF4362 domain-containing protein</fullName>
    </recommendedName>
</protein>
<keyword evidence="2" id="KW-1185">Reference proteome</keyword>
<dbReference type="AlphaFoldDB" id="A0A1I2EXD0"/>
<dbReference type="Proteomes" id="UP000198855">
    <property type="component" value="Unassembled WGS sequence"/>
</dbReference>
<reference evidence="2" key="1">
    <citation type="submission" date="2016-10" db="EMBL/GenBank/DDBJ databases">
        <authorList>
            <person name="Varghese N."/>
            <person name="Submissions S."/>
        </authorList>
    </citation>
    <scope>NUCLEOTIDE SEQUENCE [LARGE SCALE GENOMIC DNA]</scope>
    <source>
        <strain evidence="2">CGMCC 1.10784</strain>
    </source>
</reference>
<dbReference type="Pfam" id="PF14275">
    <property type="entry name" value="DUF4362"/>
    <property type="match status" value="1"/>
</dbReference>
<evidence type="ECO:0000313" key="1">
    <source>
        <dbReference type="EMBL" id="SFE97782.1"/>
    </source>
</evidence>
<evidence type="ECO:0000313" key="2">
    <source>
        <dbReference type="Proteomes" id="UP000198855"/>
    </source>
</evidence>
<gene>
    <name evidence="1" type="ORF">SAMN05216378_4576</name>
</gene>
<evidence type="ECO:0008006" key="3">
    <source>
        <dbReference type="Google" id="ProtNLM"/>
    </source>
</evidence>
<organism evidence="1 2">
    <name type="scientific">Paenibacillus catalpae</name>
    <dbReference type="NCBI Taxonomy" id="1045775"/>
    <lineage>
        <taxon>Bacteria</taxon>
        <taxon>Bacillati</taxon>
        <taxon>Bacillota</taxon>
        <taxon>Bacilli</taxon>
        <taxon>Bacillales</taxon>
        <taxon>Paenibacillaceae</taxon>
        <taxon>Paenibacillus</taxon>
    </lineage>
</organism>
<accession>A0A1I2EXD0</accession>